<comment type="caution">
    <text evidence="11">The sequence shown here is derived from an EMBL/GenBank/DDBJ whole genome shotgun (WGS) entry which is preliminary data.</text>
</comment>
<evidence type="ECO:0000256" key="3">
    <source>
        <dbReference type="ARBA" id="ARBA00022448"/>
    </source>
</evidence>
<dbReference type="AlphaFoldDB" id="A0A418X7T1"/>
<dbReference type="GO" id="GO:0098797">
    <property type="term" value="C:plasma membrane protein complex"/>
    <property type="evidence" value="ECO:0007669"/>
    <property type="project" value="TreeGrafter"/>
</dbReference>
<evidence type="ECO:0000313" key="11">
    <source>
        <dbReference type="EMBL" id="RJG08491.1"/>
    </source>
</evidence>
<proteinExistence type="inferred from homology"/>
<name>A0A418X7T1_9BURK</name>
<comment type="similarity">
    <text evidence="2">Belongs to the TonB family.</text>
</comment>
<reference evidence="11 12" key="1">
    <citation type="submission" date="2018-09" db="EMBL/GenBank/DDBJ databases">
        <authorList>
            <person name="Zhu H."/>
        </authorList>
    </citation>
    <scope>NUCLEOTIDE SEQUENCE [LARGE SCALE GENOMIC DNA]</scope>
    <source>
        <strain evidence="11 12">K1S02-61</strain>
    </source>
</reference>
<evidence type="ECO:0000256" key="8">
    <source>
        <dbReference type="ARBA" id="ARBA00022989"/>
    </source>
</evidence>
<dbReference type="PANTHER" id="PTHR33446">
    <property type="entry name" value="PROTEIN TONB-RELATED"/>
    <property type="match status" value="1"/>
</dbReference>
<evidence type="ECO:0000256" key="4">
    <source>
        <dbReference type="ARBA" id="ARBA00022475"/>
    </source>
</evidence>
<evidence type="ECO:0000259" key="10">
    <source>
        <dbReference type="PROSITE" id="PS52015"/>
    </source>
</evidence>
<keyword evidence="12" id="KW-1185">Reference proteome</keyword>
<keyword evidence="5" id="KW-0997">Cell inner membrane</keyword>
<evidence type="ECO:0000256" key="5">
    <source>
        <dbReference type="ARBA" id="ARBA00022519"/>
    </source>
</evidence>
<dbReference type="NCBIfam" id="TIGR01352">
    <property type="entry name" value="tonB_Cterm"/>
    <property type="match status" value="1"/>
</dbReference>
<sequence>MVFIPRSKLFGENKMQRRWHKFASIHPRHWMHWRLAGIAFFIAPHVLLMFGFAVVTAAIPAAQPSVQSAPGPVFLPATPIRKANRLPPYPKDSMLEGEEGSVLVRLTIAADGQVDYVQLVKSSGSAALDRTTVRWIKARWRFHPATRNGQPVVSTITIEVTFALRR</sequence>
<dbReference type="GO" id="GO:0055085">
    <property type="term" value="P:transmembrane transport"/>
    <property type="evidence" value="ECO:0007669"/>
    <property type="project" value="InterPro"/>
</dbReference>
<dbReference type="GO" id="GO:0015031">
    <property type="term" value="P:protein transport"/>
    <property type="evidence" value="ECO:0007669"/>
    <property type="project" value="UniProtKB-KW"/>
</dbReference>
<evidence type="ECO:0000313" key="12">
    <source>
        <dbReference type="Proteomes" id="UP000284006"/>
    </source>
</evidence>
<feature type="domain" description="TonB C-terminal" evidence="10">
    <location>
        <begin position="74"/>
        <end position="166"/>
    </location>
</feature>
<dbReference type="PANTHER" id="PTHR33446:SF2">
    <property type="entry name" value="PROTEIN TONB"/>
    <property type="match status" value="1"/>
</dbReference>
<dbReference type="PROSITE" id="PS52015">
    <property type="entry name" value="TONB_CTD"/>
    <property type="match status" value="1"/>
</dbReference>
<organism evidence="11 12">
    <name type="scientific">Massilia cavernae</name>
    <dbReference type="NCBI Taxonomy" id="2320864"/>
    <lineage>
        <taxon>Bacteria</taxon>
        <taxon>Pseudomonadati</taxon>
        <taxon>Pseudomonadota</taxon>
        <taxon>Betaproteobacteria</taxon>
        <taxon>Burkholderiales</taxon>
        <taxon>Oxalobacteraceae</taxon>
        <taxon>Telluria group</taxon>
        <taxon>Massilia</taxon>
    </lineage>
</organism>
<keyword evidence="7" id="KW-0653">Protein transport</keyword>
<dbReference type="InterPro" id="IPR006260">
    <property type="entry name" value="TonB/TolA_C"/>
</dbReference>
<gene>
    <name evidence="11" type="ORF">D3872_23755</name>
</gene>
<dbReference type="Proteomes" id="UP000284006">
    <property type="component" value="Unassembled WGS sequence"/>
</dbReference>
<accession>A0A418X7T1</accession>
<keyword evidence="9" id="KW-0472">Membrane</keyword>
<evidence type="ECO:0000256" key="2">
    <source>
        <dbReference type="ARBA" id="ARBA00006555"/>
    </source>
</evidence>
<dbReference type="InterPro" id="IPR037682">
    <property type="entry name" value="TonB_C"/>
</dbReference>
<evidence type="ECO:0000256" key="1">
    <source>
        <dbReference type="ARBA" id="ARBA00004383"/>
    </source>
</evidence>
<keyword evidence="4" id="KW-1003">Cell membrane</keyword>
<evidence type="ECO:0000256" key="7">
    <source>
        <dbReference type="ARBA" id="ARBA00022927"/>
    </source>
</evidence>
<comment type="subcellular location">
    <subcellularLocation>
        <location evidence="1">Cell inner membrane</location>
        <topology evidence="1">Single-pass membrane protein</topology>
        <orientation evidence="1">Periplasmic side</orientation>
    </subcellularLocation>
</comment>
<protein>
    <submittedName>
        <fullName evidence="11">Energy transducer TonB</fullName>
    </submittedName>
</protein>
<keyword evidence="6" id="KW-0812">Transmembrane</keyword>
<evidence type="ECO:0000256" key="6">
    <source>
        <dbReference type="ARBA" id="ARBA00022692"/>
    </source>
</evidence>
<keyword evidence="8" id="KW-1133">Transmembrane helix</keyword>
<evidence type="ECO:0000256" key="9">
    <source>
        <dbReference type="ARBA" id="ARBA00023136"/>
    </source>
</evidence>
<dbReference type="Gene3D" id="3.30.1150.10">
    <property type="match status" value="1"/>
</dbReference>
<keyword evidence="3" id="KW-0813">Transport</keyword>
<dbReference type="SUPFAM" id="SSF74653">
    <property type="entry name" value="TolA/TonB C-terminal domain"/>
    <property type="match status" value="1"/>
</dbReference>
<dbReference type="Pfam" id="PF03544">
    <property type="entry name" value="TonB_C"/>
    <property type="match status" value="1"/>
</dbReference>
<dbReference type="InterPro" id="IPR051045">
    <property type="entry name" value="TonB-dependent_transducer"/>
</dbReference>
<dbReference type="GO" id="GO:0031992">
    <property type="term" value="F:energy transducer activity"/>
    <property type="evidence" value="ECO:0007669"/>
    <property type="project" value="TreeGrafter"/>
</dbReference>
<dbReference type="EMBL" id="QYUP01000186">
    <property type="protein sequence ID" value="RJG08491.1"/>
    <property type="molecule type" value="Genomic_DNA"/>
</dbReference>